<gene>
    <name evidence="24" type="ORF">SAMN02745702_00358</name>
</gene>
<dbReference type="PRINTS" id="PR01736">
    <property type="entry name" value="PHPHTRNFRASE"/>
</dbReference>
<feature type="active site" description="Proton donor" evidence="18">
    <location>
        <position position="505"/>
    </location>
</feature>
<dbReference type="AlphaFoldDB" id="A0A1T4VI38"/>
<dbReference type="GO" id="GO:0008965">
    <property type="term" value="F:phosphoenolpyruvate-protein phosphotransferase activity"/>
    <property type="evidence" value="ECO:0007669"/>
    <property type="project" value="UniProtKB-EC"/>
</dbReference>
<dbReference type="InterPro" id="IPR008279">
    <property type="entry name" value="PEP-util_enz_mobile_dom"/>
</dbReference>
<evidence type="ECO:0000256" key="15">
    <source>
        <dbReference type="ARBA" id="ARBA00022842"/>
    </source>
</evidence>
<dbReference type="Proteomes" id="UP000189733">
    <property type="component" value="Unassembled WGS sequence"/>
</dbReference>
<dbReference type="SUPFAM" id="SSF52009">
    <property type="entry name" value="Phosphohistidine domain"/>
    <property type="match status" value="1"/>
</dbReference>
<dbReference type="InterPro" id="IPR023151">
    <property type="entry name" value="PEP_util_CS"/>
</dbReference>
<dbReference type="InterPro" id="IPR050499">
    <property type="entry name" value="PEP-utilizing_PTS_enzyme"/>
</dbReference>
<dbReference type="PANTHER" id="PTHR46244">
    <property type="entry name" value="PHOSPHOENOLPYRUVATE-PROTEIN PHOSPHOTRANSFERASE"/>
    <property type="match status" value="1"/>
</dbReference>
<dbReference type="STRING" id="1121442.SAMN02745702_00358"/>
<dbReference type="InterPro" id="IPR024692">
    <property type="entry name" value="PTS_EI"/>
</dbReference>
<dbReference type="Pfam" id="PF02896">
    <property type="entry name" value="PEP-utilizers_C"/>
    <property type="match status" value="1"/>
</dbReference>
<name>A0A1T4VI38_9BACT</name>
<dbReference type="InterPro" id="IPR008731">
    <property type="entry name" value="PTS_EIN"/>
</dbReference>
<accession>A0A1T4VI38</accession>
<dbReference type="GO" id="GO:0009401">
    <property type="term" value="P:phosphoenolpyruvate-dependent sugar phosphotransferase system"/>
    <property type="evidence" value="ECO:0007669"/>
    <property type="project" value="UniProtKB-KW"/>
</dbReference>
<evidence type="ECO:0000256" key="11">
    <source>
        <dbReference type="ARBA" id="ARBA00022679"/>
    </source>
</evidence>
<organism evidence="24 25">
    <name type="scientific">Desulfobaculum bizertense DSM 18034</name>
    <dbReference type="NCBI Taxonomy" id="1121442"/>
    <lineage>
        <taxon>Bacteria</taxon>
        <taxon>Pseudomonadati</taxon>
        <taxon>Thermodesulfobacteriota</taxon>
        <taxon>Desulfovibrionia</taxon>
        <taxon>Desulfovibrionales</taxon>
        <taxon>Desulfovibrionaceae</taxon>
        <taxon>Desulfobaculum</taxon>
    </lineage>
</organism>
<evidence type="ECO:0000256" key="1">
    <source>
        <dbReference type="ARBA" id="ARBA00000683"/>
    </source>
</evidence>
<dbReference type="GO" id="GO:0005737">
    <property type="term" value="C:cytoplasm"/>
    <property type="evidence" value="ECO:0007669"/>
    <property type="project" value="UniProtKB-SubCell"/>
</dbReference>
<comment type="function">
    <text evidence="3 17">General (non sugar-specific) component of the phosphoenolpyruvate-dependent sugar phosphotransferase system (sugar PTS). This major carbohydrate active-transport system catalyzes the phosphorylation of incoming sugar substrates concomitantly with their translocation across the cell membrane. Enzyme I transfers the phosphoryl group from phosphoenolpyruvate (PEP) to the phosphoryl carrier protein (HPr).</text>
</comment>
<feature type="binding site" evidence="19">
    <location>
        <begin position="457"/>
        <end position="458"/>
    </location>
    <ligand>
        <name>phosphoenolpyruvate</name>
        <dbReference type="ChEBI" id="CHEBI:58702"/>
    </ligand>
</feature>
<feature type="binding site" evidence="19">
    <location>
        <position position="335"/>
    </location>
    <ligand>
        <name>phosphoenolpyruvate</name>
        <dbReference type="ChEBI" id="CHEBI:58702"/>
    </ligand>
</feature>
<evidence type="ECO:0000313" key="25">
    <source>
        <dbReference type="Proteomes" id="UP000189733"/>
    </source>
</evidence>
<dbReference type="InterPro" id="IPR036618">
    <property type="entry name" value="PtsI_HPr-bd_sf"/>
</dbReference>
<dbReference type="InterPro" id="IPR040442">
    <property type="entry name" value="Pyrv_kinase-like_dom_sf"/>
</dbReference>
<proteinExistence type="inferred from homology"/>
<dbReference type="NCBIfam" id="TIGR01417">
    <property type="entry name" value="PTS_I_fam"/>
    <property type="match status" value="1"/>
</dbReference>
<evidence type="ECO:0000256" key="14">
    <source>
        <dbReference type="ARBA" id="ARBA00022777"/>
    </source>
</evidence>
<dbReference type="Gene3D" id="3.20.20.60">
    <property type="entry name" value="Phosphoenolpyruvate-binding domains"/>
    <property type="match status" value="1"/>
</dbReference>
<dbReference type="GO" id="GO:0046872">
    <property type="term" value="F:metal ion binding"/>
    <property type="evidence" value="ECO:0007669"/>
    <property type="project" value="UniProtKB-KW"/>
</dbReference>
<evidence type="ECO:0000256" key="9">
    <source>
        <dbReference type="ARBA" id="ARBA00022490"/>
    </source>
</evidence>
<evidence type="ECO:0000256" key="4">
    <source>
        <dbReference type="ARBA" id="ARBA00004496"/>
    </source>
</evidence>
<keyword evidence="13 17" id="KW-0479">Metal-binding</keyword>
<comment type="subcellular location">
    <subcellularLocation>
        <location evidence="4 17">Cytoplasm</location>
    </subcellularLocation>
</comment>
<dbReference type="InterPro" id="IPR015813">
    <property type="entry name" value="Pyrv/PenolPyrv_kinase-like_dom"/>
</dbReference>
<evidence type="ECO:0000259" key="21">
    <source>
        <dbReference type="Pfam" id="PF00391"/>
    </source>
</evidence>
<evidence type="ECO:0000256" key="17">
    <source>
        <dbReference type="PIRNR" id="PIRNR000732"/>
    </source>
</evidence>
<evidence type="ECO:0000256" key="19">
    <source>
        <dbReference type="PIRSR" id="PIRSR000732-2"/>
    </source>
</evidence>
<dbReference type="SUPFAM" id="SSF51621">
    <property type="entry name" value="Phosphoenolpyruvate/pyruvate domain"/>
    <property type="match status" value="1"/>
</dbReference>
<evidence type="ECO:0000256" key="18">
    <source>
        <dbReference type="PIRSR" id="PIRSR000732-1"/>
    </source>
</evidence>
<keyword evidence="10 17" id="KW-0762">Sugar transport</keyword>
<evidence type="ECO:0000256" key="13">
    <source>
        <dbReference type="ARBA" id="ARBA00022723"/>
    </source>
</evidence>
<evidence type="ECO:0000256" key="7">
    <source>
        <dbReference type="ARBA" id="ARBA00016544"/>
    </source>
</evidence>
<reference evidence="24 25" key="1">
    <citation type="submission" date="2017-02" db="EMBL/GenBank/DDBJ databases">
        <authorList>
            <person name="Peterson S.W."/>
        </authorList>
    </citation>
    <scope>NUCLEOTIDE SEQUENCE [LARGE SCALE GENOMIC DNA]</scope>
    <source>
        <strain evidence="24 25">DSM 18034</strain>
    </source>
</reference>
<evidence type="ECO:0000256" key="6">
    <source>
        <dbReference type="ARBA" id="ARBA00012232"/>
    </source>
</evidence>
<sequence>MAKKVITGIPVSSGIAIGKAFFMNRRLYGAIPRQSIAQDLVESEAERLRQAVDCAISDLVAVREDLPKELSDHALLIDSHITILRDPKLSKSVVKYITTMQINAEWALLKAIKDTEETFAAIKDDYIRERIQDVRLMADRVLSKLMGLSSGLTAIEGRIILLAHDLAPSDTAGLEVDKIMAFSTTEGGKTSHTGILARTLQIPAIVGVSGLEDNITDGEFIIIDALKGRILVEPSEEELAHYTELQNRFETYQKSIHRNCHLPGETIDGFRVAVHSNIELFEEVAAVLDYGGEGIGLFRTEYSYMNRPSLPTEEELYEEYKELAEIMDGKKVTYRTLDLGSDKLLSQHAQISERNPALGLRSIRFCLQHKDMFKTQLRAILRAAVHGNCAMMYPMISGLRELREANKVLFEVKQDLRRDGLHFAENIPVGIMVELPSAVMTAELLAREVDFFSIGTNDLIQYSLGIDRTNKDVSYLYQPLHPAVLRSIKMVVDAAHQSGIEVSLCGEVASDPFCVPILLGMQIDSLSMNPQAIPGIKRIIRQTTMDECKTLLRRILDCRTVMKINRLVMDSIFTRFPEELTFYSSLLDLDDMV</sequence>
<evidence type="ECO:0000256" key="16">
    <source>
        <dbReference type="ARBA" id="ARBA00033235"/>
    </source>
</evidence>
<feature type="domain" description="PEP-utilising enzyme C-terminal" evidence="22">
    <location>
        <begin position="260"/>
        <end position="543"/>
    </location>
</feature>
<dbReference type="Gene3D" id="1.10.274.10">
    <property type="entry name" value="PtsI, HPr-binding domain"/>
    <property type="match status" value="1"/>
</dbReference>
<evidence type="ECO:0000256" key="12">
    <source>
        <dbReference type="ARBA" id="ARBA00022683"/>
    </source>
</evidence>
<feature type="binding site" evidence="20">
    <location>
        <position position="458"/>
    </location>
    <ligand>
        <name>Mg(2+)</name>
        <dbReference type="ChEBI" id="CHEBI:18420"/>
    </ligand>
</feature>
<evidence type="ECO:0000256" key="5">
    <source>
        <dbReference type="ARBA" id="ARBA00007837"/>
    </source>
</evidence>
<comment type="catalytic activity">
    <reaction evidence="1 17">
        <text>L-histidyl-[protein] + phosphoenolpyruvate = N(pros)-phospho-L-histidyl-[protein] + pyruvate</text>
        <dbReference type="Rhea" id="RHEA:23880"/>
        <dbReference type="Rhea" id="RHEA-COMP:9745"/>
        <dbReference type="Rhea" id="RHEA-COMP:9746"/>
        <dbReference type="ChEBI" id="CHEBI:15361"/>
        <dbReference type="ChEBI" id="CHEBI:29979"/>
        <dbReference type="ChEBI" id="CHEBI:58702"/>
        <dbReference type="ChEBI" id="CHEBI:64837"/>
        <dbReference type="EC" id="2.7.3.9"/>
    </reaction>
</comment>
<keyword evidence="25" id="KW-1185">Reference proteome</keyword>
<evidence type="ECO:0000259" key="22">
    <source>
        <dbReference type="Pfam" id="PF02896"/>
    </source>
</evidence>
<dbReference type="SUPFAM" id="SSF47831">
    <property type="entry name" value="Enzyme I of the PEP:sugar phosphotransferase system HPr-binding (sub)domain"/>
    <property type="match status" value="1"/>
</dbReference>
<comment type="similarity">
    <text evidence="5 17">Belongs to the PEP-utilizing enzyme family.</text>
</comment>
<keyword evidence="9 17" id="KW-0963">Cytoplasm</keyword>
<comment type="cofactor">
    <cofactor evidence="2 17 20">
        <name>Mg(2+)</name>
        <dbReference type="ChEBI" id="CHEBI:18420"/>
    </cofactor>
</comment>
<dbReference type="InterPro" id="IPR036637">
    <property type="entry name" value="Phosphohistidine_dom_sf"/>
</dbReference>
<dbReference type="Gene3D" id="3.50.30.10">
    <property type="entry name" value="Phosphohistidine domain"/>
    <property type="match status" value="1"/>
</dbReference>
<dbReference type="Pfam" id="PF05524">
    <property type="entry name" value="PEP-utilisers_N"/>
    <property type="match status" value="1"/>
</dbReference>
<evidence type="ECO:0000256" key="2">
    <source>
        <dbReference type="ARBA" id="ARBA00001946"/>
    </source>
</evidence>
<evidence type="ECO:0000256" key="10">
    <source>
        <dbReference type="ARBA" id="ARBA00022597"/>
    </source>
</evidence>
<feature type="domain" description="Phosphotransferase system enzyme I N-terminal" evidence="23">
    <location>
        <begin position="7"/>
        <end position="130"/>
    </location>
</feature>
<dbReference type="PROSITE" id="PS00742">
    <property type="entry name" value="PEP_ENZYMES_2"/>
    <property type="match status" value="1"/>
</dbReference>
<evidence type="ECO:0000313" key="24">
    <source>
        <dbReference type="EMBL" id="SKA64583.1"/>
    </source>
</evidence>
<feature type="binding site" evidence="19">
    <location>
        <position position="468"/>
    </location>
    <ligand>
        <name>phosphoenolpyruvate</name>
        <dbReference type="ChEBI" id="CHEBI:58702"/>
    </ligand>
</feature>
<keyword evidence="15 17" id="KW-0460">Magnesium</keyword>
<feature type="binding site" evidence="20">
    <location>
        <position position="434"/>
    </location>
    <ligand>
        <name>Mg(2+)</name>
        <dbReference type="ChEBI" id="CHEBI:18420"/>
    </ligand>
</feature>
<evidence type="ECO:0000256" key="8">
    <source>
        <dbReference type="ARBA" id="ARBA00022448"/>
    </source>
</evidence>
<keyword evidence="14 17" id="KW-0418">Kinase</keyword>
<dbReference type="PIRSF" id="PIRSF000732">
    <property type="entry name" value="PTS_enzyme_I"/>
    <property type="match status" value="1"/>
</dbReference>
<keyword evidence="12 17" id="KW-0598">Phosphotransferase system</keyword>
<keyword evidence="8 17" id="KW-0813">Transport</keyword>
<keyword evidence="11 17" id="KW-0808">Transferase</keyword>
<dbReference type="EMBL" id="FUYA01000001">
    <property type="protein sequence ID" value="SKA64583.1"/>
    <property type="molecule type" value="Genomic_DNA"/>
</dbReference>
<protein>
    <recommendedName>
        <fullName evidence="7 17">Phosphoenolpyruvate-protein phosphotransferase</fullName>
        <ecNumber evidence="6 17">2.7.3.9</ecNumber>
    </recommendedName>
    <alternativeName>
        <fullName evidence="16 17">Phosphotransferase system, enzyme I</fullName>
    </alternativeName>
</protein>
<dbReference type="OrthoDB" id="9765468at2"/>
<evidence type="ECO:0000256" key="20">
    <source>
        <dbReference type="PIRSR" id="PIRSR000732-3"/>
    </source>
</evidence>
<evidence type="ECO:0000256" key="3">
    <source>
        <dbReference type="ARBA" id="ARBA00002728"/>
    </source>
</evidence>
<feature type="active site" description="Tele-phosphohistidine intermediate" evidence="18">
    <location>
        <position position="192"/>
    </location>
</feature>
<dbReference type="EC" id="2.7.3.9" evidence="6 17"/>
<dbReference type="Pfam" id="PF00391">
    <property type="entry name" value="PEP-utilizers"/>
    <property type="match status" value="1"/>
</dbReference>
<evidence type="ECO:0000259" key="23">
    <source>
        <dbReference type="Pfam" id="PF05524"/>
    </source>
</evidence>
<dbReference type="RefSeq" id="WP_078683671.1">
    <property type="nucleotide sequence ID" value="NZ_FUYA01000001.1"/>
</dbReference>
<dbReference type="GO" id="GO:0016301">
    <property type="term" value="F:kinase activity"/>
    <property type="evidence" value="ECO:0007669"/>
    <property type="project" value="UniProtKB-KW"/>
</dbReference>
<feature type="domain" description="PEP-utilising enzyme mobile" evidence="21">
    <location>
        <begin position="158"/>
        <end position="228"/>
    </location>
</feature>
<dbReference type="PANTHER" id="PTHR46244:SF3">
    <property type="entry name" value="PHOSPHOENOLPYRUVATE-PROTEIN PHOSPHOTRANSFERASE"/>
    <property type="match status" value="1"/>
</dbReference>
<dbReference type="InterPro" id="IPR000121">
    <property type="entry name" value="PEP_util_C"/>
</dbReference>
<dbReference type="InterPro" id="IPR006318">
    <property type="entry name" value="PTS_EI-like"/>
</dbReference>
<feature type="binding site" evidence="19">
    <location>
        <position position="299"/>
    </location>
    <ligand>
        <name>phosphoenolpyruvate</name>
        <dbReference type="ChEBI" id="CHEBI:58702"/>
    </ligand>
</feature>